<dbReference type="EMBL" id="LT841358">
    <property type="protein sequence ID" value="SMH71223.1"/>
    <property type="molecule type" value="Genomic_DNA"/>
</dbReference>
<dbReference type="RefSeq" id="WP_157927231.1">
    <property type="nucleotide sequence ID" value="NZ_LT841358.1"/>
</dbReference>
<dbReference type="Proteomes" id="UP000230607">
    <property type="component" value="Chromosome 1"/>
</dbReference>
<keyword evidence="1" id="KW-0472">Membrane</keyword>
<gene>
    <name evidence="2" type="ORF">NCS_11030</name>
</gene>
<keyword evidence="1" id="KW-0812">Transmembrane</keyword>
<evidence type="ECO:0000256" key="1">
    <source>
        <dbReference type="SAM" id="Phobius"/>
    </source>
</evidence>
<keyword evidence="3" id="KW-1185">Reference proteome</keyword>
<protein>
    <recommendedName>
        <fullName evidence="4">CARDB domain-containing protein</fullName>
    </recommendedName>
</protein>
<name>A0A2H1FEN5_9ARCH</name>
<evidence type="ECO:0000313" key="3">
    <source>
        <dbReference type="Proteomes" id="UP000230607"/>
    </source>
</evidence>
<accession>A0A2H1FEN5</accession>
<keyword evidence="1" id="KW-1133">Transmembrane helix</keyword>
<dbReference type="AlphaFoldDB" id="A0A2H1FEN5"/>
<organism evidence="2 3">
    <name type="scientific">Candidatus Nitrosotalea okcheonensis</name>
    <dbReference type="NCBI Taxonomy" id="1903276"/>
    <lineage>
        <taxon>Archaea</taxon>
        <taxon>Nitrososphaerota</taxon>
        <taxon>Nitrososphaeria</taxon>
        <taxon>Nitrosotaleales</taxon>
        <taxon>Nitrosotaleaceae</taxon>
        <taxon>Nitrosotalea</taxon>
    </lineage>
</organism>
<feature type="transmembrane region" description="Helical" evidence="1">
    <location>
        <begin position="6"/>
        <end position="25"/>
    </location>
</feature>
<evidence type="ECO:0000313" key="2">
    <source>
        <dbReference type="EMBL" id="SMH71223.1"/>
    </source>
</evidence>
<proteinExistence type="predicted"/>
<evidence type="ECO:0008006" key="4">
    <source>
        <dbReference type="Google" id="ProtNLM"/>
    </source>
</evidence>
<dbReference type="OrthoDB" id="10951at2157"/>
<sequence>MKPITIGAIGGGAAVAIAIIIMFVFQSVPITQYSLYVDARTESGDGLSESHVTIINTGSAPLTNLKMAYDTGAPYKIPLLNPKDKMVLSPPPSAKTVTITTDQGYTVTKSFEQISE</sequence>
<reference evidence="3" key="1">
    <citation type="submission" date="2017-03" db="EMBL/GenBank/DDBJ databases">
        <authorList>
            <person name="Herbold C."/>
        </authorList>
    </citation>
    <scope>NUCLEOTIDE SEQUENCE [LARGE SCALE GENOMIC DNA]</scope>
</reference>